<evidence type="ECO:0000256" key="1">
    <source>
        <dbReference type="ARBA" id="ARBA00022603"/>
    </source>
</evidence>
<keyword evidence="1" id="KW-0489">Methyltransferase</keyword>
<dbReference type="PATRIC" id="fig|883078.3.peg.2903"/>
<organism evidence="3 4">
    <name type="scientific">Afipia broomeae ATCC 49717</name>
    <dbReference type="NCBI Taxonomy" id="883078"/>
    <lineage>
        <taxon>Bacteria</taxon>
        <taxon>Pseudomonadati</taxon>
        <taxon>Pseudomonadota</taxon>
        <taxon>Alphaproteobacteria</taxon>
        <taxon>Hyphomicrobiales</taxon>
        <taxon>Nitrobacteraceae</taxon>
        <taxon>Afipia</taxon>
    </lineage>
</organism>
<dbReference type="InterPro" id="IPR029063">
    <property type="entry name" value="SAM-dependent_MTases_sf"/>
</dbReference>
<reference evidence="3 4" key="1">
    <citation type="submission" date="2012-04" db="EMBL/GenBank/DDBJ databases">
        <title>The Genome Sequence of Afipia broomeae ATCC 49717.</title>
        <authorList>
            <consortium name="The Broad Institute Genome Sequencing Platform"/>
            <person name="Earl A."/>
            <person name="Ward D."/>
            <person name="Feldgarden M."/>
            <person name="Gevers D."/>
            <person name="Huys G."/>
            <person name="Walker B."/>
            <person name="Young S.K."/>
            <person name="Zeng Q."/>
            <person name="Gargeya S."/>
            <person name="Fitzgerald M."/>
            <person name="Haas B."/>
            <person name="Abouelleil A."/>
            <person name="Alvarado L."/>
            <person name="Arachchi H.M."/>
            <person name="Berlin A."/>
            <person name="Chapman S.B."/>
            <person name="Goldberg J."/>
            <person name="Griggs A."/>
            <person name="Gujja S."/>
            <person name="Hansen M."/>
            <person name="Howarth C."/>
            <person name="Imamovic A."/>
            <person name="Larimer J."/>
            <person name="McCowen C."/>
            <person name="Montmayeur A."/>
            <person name="Murphy C."/>
            <person name="Neiman D."/>
            <person name="Pearson M."/>
            <person name="Priest M."/>
            <person name="Roberts A."/>
            <person name="Saif S."/>
            <person name="Shea T."/>
            <person name="Sisk P."/>
            <person name="Sykes S."/>
            <person name="Wortman J."/>
            <person name="Nusbaum C."/>
            <person name="Birren B."/>
        </authorList>
    </citation>
    <scope>NUCLEOTIDE SEQUENCE [LARGE SCALE GENOMIC DNA]</scope>
    <source>
        <strain evidence="3 4">ATCC 49717</strain>
    </source>
</reference>
<dbReference type="RefSeq" id="WP_006021514.1">
    <property type="nucleotide sequence ID" value="NZ_KB375283.1"/>
</dbReference>
<proteinExistence type="predicted"/>
<dbReference type="AlphaFoldDB" id="K8PDH8"/>
<dbReference type="GO" id="GO:0008610">
    <property type="term" value="P:lipid biosynthetic process"/>
    <property type="evidence" value="ECO:0007669"/>
    <property type="project" value="InterPro"/>
</dbReference>
<dbReference type="eggNOG" id="COG3510">
    <property type="taxonomic scope" value="Bacteria"/>
</dbReference>
<dbReference type="GO" id="GO:0008168">
    <property type="term" value="F:methyltransferase activity"/>
    <property type="evidence" value="ECO:0007669"/>
    <property type="project" value="UniProtKB-KW"/>
</dbReference>
<evidence type="ECO:0000256" key="2">
    <source>
        <dbReference type="ARBA" id="ARBA00022679"/>
    </source>
</evidence>
<dbReference type="EMBL" id="AGWX01000004">
    <property type="protein sequence ID" value="EKS36393.1"/>
    <property type="molecule type" value="Genomic_DNA"/>
</dbReference>
<dbReference type="PANTHER" id="PTHR40048">
    <property type="entry name" value="RHAMNOSYL O-METHYLTRANSFERASE"/>
    <property type="match status" value="1"/>
</dbReference>
<evidence type="ECO:0000313" key="3">
    <source>
        <dbReference type="EMBL" id="EKS36393.1"/>
    </source>
</evidence>
<dbReference type="PANTHER" id="PTHR40048:SF1">
    <property type="entry name" value="RHAMNOSYL O-METHYLTRANSFERASE"/>
    <property type="match status" value="1"/>
</dbReference>
<comment type="caution">
    <text evidence="3">The sequence shown here is derived from an EMBL/GenBank/DDBJ whole genome shotgun (WGS) entry which is preliminary data.</text>
</comment>
<dbReference type="HOGENOM" id="CLU_063868_1_0_5"/>
<keyword evidence="4" id="KW-1185">Reference proteome</keyword>
<gene>
    <name evidence="3" type="ORF">HMPREF9695_02811</name>
</gene>
<dbReference type="SUPFAM" id="SSF53335">
    <property type="entry name" value="S-adenosyl-L-methionine-dependent methyltransferases"/>
    <property type="match status" value="1"/>
</dbReference>
<keyword evidence="2" id="KW-0808">Transferase</keyword>
<accession>K8PDH8</accession>
<sequence>MTASPTSPADQFRLECEEEIARQGTDQALQAATREWFNASARTKYSYHFEWMGRPIIQYPQDMIAMQEILWRVQPDILIETGVAHGGSLIFYASMMELIGKGEVLGIDIDIRSHNRAAIEAHPMFKRIRLLQGSSISPDIVAAASSAAAGKRVLVVLDSNHTHEHVLAELDAYAPLVSVGSYCVVMDTVVEDMPPDWFSDRPWDKGDNPKTAVRDYIKDHSEFEIDHAIENKIMITVAPSGYLRRVR</sequence>
<dbReference type="GO" id="GO:0005886">
    <property type="term" value="C:plasma membrane"/>
    <property type="evidence" value="ECO:0007669"/>
    <property type="project" value="TreeGrafter"/>
</dbReference>
<protein>
    <submittedName>
        <fullName evidence="3">Uncharacterized protein</fullName>
    </submittedName>
</protein>
<name>K8PDH8_9BRAD</name>
<dbReference type="Gene3D" id="3.40.50.150">
    <property type="entry name" value="Vaccinia Virus protein VP39"/>
    <property type="match status" value="1"/>
</dbReference>
<dbReference type="Proteomes" id="UP000001096">
    <property type="component" value="Unassembled WGS sequence"/>
</dbReference>
<evidence type="ECO:0000313" key="4">
    <source>
        <dbReference type="Proteomes" id="UP000001096"/>
    </source>
</evidence>
<dbReference type="Pfam" id="PF04989">
    <property type="entry name" value="RMNT_CmcI"/>
    <property type="match status" value="1"/>
</dbReference>
<dbReference type="InterPro" id="IPR007072">
    <property type="entry name" value="RNMT_CmcI"/>
</dbReference>
<dbReference type="GO" id="GO:0032259">
    <property type="term" value="P:methylation"/>
    <property type="evidence" value="ECO:0007669"/>
    <property type="project" value="UniProtKB-KW"/>
</dbReference>
<dbReference type="GO" id="GO:0071770">
    <property type="term" value="P:DIM/DIP cell wall layer assembly"/>
    <property type="evidence" value="ECO:0007669"/>
    <property type="project" value="TreeGrafter"/>
</dbReference>